<sequence>MKKIIEKKLQELAKEFPFGKTILIRGKTGAGKTALLEHWVQMASKLSQTYYLPIVDNGLVKEIPREEPLLPKVWMVKEGQLSLEFREDNFLPRVDSFRKDRNSVKEILNGKEYLFTDELFKKVNWQLGDAYRASLQKANFEEFVDYMYDRIGAGKIHWIAATNYQLQDVYPDARPELVRRFEQIFEGRVIEL</sequence>
<dbReference type="Proteomes" id="UP000297946">
    <property type="component" value="Unassembled WGS sequence"/>
</dbReference>
<evidence type="ECO:0000313" key="2">
    <source>
        <dbReference type="Proteomes" id="UP000297946"/>
    </source>
</evidence>
<organism evidence="1 2">
    <name type="scientific">Leptospira langatensis</name>
    <dbReference type="NCBI Taxonomy" id="2484983"/>
    <lineage>
        <taxon>Bacteria</taxon>
        <taxon>Pseudomonadati</taxon>
        <taxon>Spirochaetota</taxon>
        <taxon>Spirochaetia</taxon>
        <taxon>Leptospirales</taxon>
        <taxon>Leptospiraceae</taxon>
        <taxon>Leptospira</taxon>
    </lineage>
</organism>
<dbReference type="AlphaFoldDB" id="A0A5R2ASX1"/>
<reference evidence="1 2" key="1">
    <citation type="journal article" date="2019" name="PLoS Negl. Trop. Dis.">
        <title>Revisiting the worldwide diversity of Leptospira species in the environment.</title>
        <authorList>
            <person name="Vincent A.T."/>
            <person name="Schiettekatte O."/>
            <person name="Bourhy P."/>
            <person name="Veyrier F.J."/>
            <person name="Picardeau M."/>
        </authorList>
    </citation>
    <scope>NUCLEOTIDE SEQUENCE [LARGE SCALE GENOMIC DNA]</scope>
    <source>
        <strain evidence="1 2">SSW18</strain>
    </source>
</reference>
<dbReference type="InterPro" id="IPR027417">
    <property type="entry name" value="P-loop_NTPase"/>
</dbReference>
<name>A0A5R2ASX1_9LEPT</name>
<dbReference type="RefSeq" id="WP_135698391.1">
    <property type="nucleotide sequence ID" value="NZ_RQER01000008.1"/>
</dbReference>
<proteinExistence type="predicted"/>
<dbReference type="SUPFAM" id="SSF52540">
    <property type="entry name" value="P-loop containing nucleoside triphosphate hydrolases"/>
    <property type="match status" value="1"/>
</dbReference>
<comment type="caution">
    <text evidence="1">The sequence shown here is derived from an EMBL/GenBank/DDBJ whole genome shotgun (WGS) entry which is preliminary data.</text>
</comment>
<evidence type="ECO:0000313" key="1">
    <source>
        <dbReference type="EMBL" id="TGJ99885.1"/>
    </source>
</evidence>
<protein>
    <submittedName>
        <fullName evidence="1">Uncharacterized protein</fullName>
    </submittedName>
</protein>
<dbReference type="EMBL" id="RQER01000008">
    <property type="protein sequence ID" value="TGJ99885.1"/>
    <property type="molecule type" value="Genomic_DNA"/>
</dbReference>
<dbReference type="Gene3D" id="3.40.50.300">
    <property type="entry name" value="P-loop containing nucleotide triphosphate hydrolases"/>
    <property type="match status" value="1"/>
</dbReference>
<accession>A0A5R2ASX1</accession>
<gene>
    <name evidence="1" type="ORF">EHO57_14090</name>
</gene>